<feature type="compositionally biased region" description="Basic and acidic residues" evidence="1">
    <location>
        <begin position="696"/>
        <end position="707"/>
    </location>
</feature>
<dbReference type="PANTHER" id="PTHR36414">
    <property type="entry name" value="PROTEIN SUR7"/>
    <property type="match status" value="1"/>
</dbReference>
<evidence type="ECO:0000313" key="3">
    <source>
        <dbReference type="EMBL" id="EFX02005.1"/>
    </source>
</evidence>
<evidence type="ECO:0000256" key="2">
    <source>
        <dbReference type="SAM" id="Phobius"/>
    </source>
</evidence>
<protein>
    <submittedName>
        <fullName evidence="3">Actin cortical patch protein</fullName>
    </submittedName>
</protein>
<dbReference type="GO" id="GO:0005938">
    <property type="term" value="C:cell cortex"/>
    <property type="evidence" value="ECO:0007669"/>
    <property type="project" value="TreeGrafter"/>
</dbReference>
<feature type="compositionally biased region" description="Basic residues" evidence="1">
    <location>
        <begin position="670"/>
        <end position="685"/>
    </location>
</feature>
<organism evidence="4">
    <name type="scientific">Grosmannia clavigera (strain kw1407 / UAMH 11150)</name>
    <name type="common">Blue stain fungus</name>
    <name type="synonym">Graphiocladiella clavigera</name>
    <dbReference type="NCBI Taxonomy" id="655863"/>
    <lineage>
        <taxon>Eukaryota</taxon>
        <taxon>Fungi</taxon>
        <taxon>Dikarya</taxon>
        <taxon>Ascomycota</taxon>
        <taxon>Pezizomycotina</taxon>
        <taxon>Sordariomycetes</taxon>
        <taxon>Sordariomycetidae</taxon>
        <taxon>Ophiostomatales</taxon>
        <taxon>Ophiostomataceae</taxon>
        <taxon>Leptographium</taxon>
    </lineage>
</organism>
<evidence type="ECO:0000313" key="4">
    <source>
        <dbReference type="Proteomes" id="UP000007796"/>
    </source>
</evidence>
<feature type="transmembrane region" description="Helical" evidence="2">
    <location>
        <begin position="627"/>
        <end position="646"/>
    </location>
</feature>
<feature type="compositionally biased region" description="Low complexity" evidence="1">
    <location>
        <begin position="656"/>
        <end position="669"/>
    </location>
</feature>
<dbReference type="GO" id="GO:0030866">
    <property type="term" value="P:cortical actin cytoskeleton organization"/>
    <property type="evidence" value="ECO:0007669"/>
    <property type="project" value="TreeGrafter"/>
</dbReference>
<dbReference type="GO" id="GO:0045121">
    <property type="term" value="C:membrane raft"/>
    <property type="evidence" value="ECO:0007669"/>
    <property type="project" value="TreeGrafter"/>
</dbReference>
<dbReference type="GO" id="GO:0005886">
    <property type="term" value="C:plasma membrane"/>
    <property type="evidence" value="ECO:0007669"/>
    <property type="project" value="InterPro"/>
</dbReference>
<gene>
    <name evidence="3" type="ORF">CMQ_5076</name>
</gene>
<feature type="transmembrane region" description="Helical" evidence="2">
    <location>
        <begin position="450"/>
        <end position="468"/>
    </location>
</feature>
<dbReference type="EMBL" id="GL629787">
    <property type="protein sequence ID" value="EFX02005.1"/>
    <property type="molecule type" value="Genomic_DNA"/>
</dbReference>
<feature type="transmembrane region" description="Helical" evidence="2">
    <location>
        <begin position="554"/>
        <end position="574"/>
    </location>
</feature>
<dbReference type="InterPro" id="IPR009571">
    <property type="entry name" value="SUR7/Rim9-like_fungi"/>
</dbReference>
<dbReference type="OrthoDB" id="5419460at2759"/>
<dbReference type="eggNOG" id="ENOG502RKFF">
    <property type="taxonomic scope" value="Eukaryota"/>
</dbReference>
<feature type="region of interest" description="Disordered" evidence="1">
    <location>
        <begin position="1"/>
        <end position="38"/>
    </location>
</feature>
<dbReference type="HOGENOM" id="CLU_390315_0_0_1"/>
<dbReference type="RefSeq" id="XP_014171487.1">
    <property type="nucleotide sequence ID" value="XM_014316012.1"/>
</dbReference>
<dbReference type="GeneID" id="25978358"/>
<sequence length="707" mass="77220">MAPTPVLVRGKRKRTVSSKINHSATPTPPPTRRRVRRRSTPFDSRLPFEILERIFLLSENLNLARASPLLGFRLSSRGTLAELVVAAFGPTWEHIAQQTADDASDPVFQSAVIACPWAKTALLLDAQQLWLHRHGLAKYRHVLVDQEAWACLMAATQSQARLEALLRSHAVWNGCQGAEPVADDCLEPVPTADALWPRNIHTCFCLEQAVFMHRICPKLSQWQPPSVPESSSDALPVARVDVHRLTRIPEDLLLAGGPYKNADGCHEAEAVMRQRLGDVVDKLFWLAGGGARLQVADSWEVTHLGVKYLMQIDVGVQEDVNASYDSYDGSNGISSAAKTLGYSTDALVATVIGLFHSLGVFTWQWPSLVLEEASRGVRARAAPVMVRARTTLNRLVVIDPTLPVSVLRDLFDQGSPSKHPSRDTTAFWAIGWASNLTMAIGHASLGMVSAIFLAGSIVMLFFVILGGVKDRTPLNHTYFLQADTSGIAGAKDLSQWTYFHICGTHNQNCGKAHPAMPFGAAWASHATDAPSRLNGKYGGHTTSYFYFYMWRFGWVFYLIALFFEIVAFFSSFLACCGRLGAGIGSLVSITALFFLTIAVSLMTATFVKARNVFHADNRSAHLGKYAFGFSWAALAALFISVVLLCIGTASRKRSDTPATGPNGNAGAPAKTRRGWRGRRGSKRSAGRTNGSFSKANYEDSRLDGSSV</sequence>
<keyword evidence="2" id="KW-0812">Transmembrane</keyword>
<keyword evidence="2" id="KW-0472">Membrane</keyword>
<dbReference type="PANTHER" id="PTHR36414:SF1">
    <property type="entry name" value="PROTEIN SUR7"/>
    <property type="match status" value="1"/>
</dbReference>
<name>F0XK64_GROCL</name>
<feature type="region of interest" description="Disordered" evidence="1">
    <location>
        <begin position="652"/>
        <end position="707"/>
    </location>
</feature>
<dbReference type="AlphaFoldDB" id="F0XK64"/>
<evidence type="ECO:0000256" key="1">
    <source>
        <dbReference type="SAM" id="MobiDB-lite"/>
    </source>
</evidence>
<reference evidence="3 4" key="1">
    <citation type="journal article" date="2011" name="Proc. Natl. Acad. Sci. U.S.A.">
        <title>Genome and transcriptome analyses of the mountain pine beetle-fungal symbiont Grosmannia clavigera, a lodgepole pine pathogen.</title>
        <authorList>
            <person name="DiGuistini S."/>
            <person name="Wang Y."/>
            <person name="Liao N.Y."/>
            <person name="Taylor G."/>
            <person name="Tanguay P."/>
            <person name="Feau N."/>
            <person name="Henrissat B."/>
            <person name="Chan S.K."/>
            <person name="Hesse-Orce U."/>
            <person name="Alamouti S.M."/>
            <person name="Tsui C.K.M."/>
            <person name="Docking R.T."/>
            <person name="Levasseur A."/>
            <person name="Haridas S."/>
            <person name="Robertson G."/>
            <person name="Birol I."/>
            <person name="Holt R.A."/>
            <person name="Marra M.A."/>
            <person name="Hamelin R.C."/>
            <person name="Hirst M."/>
            <person name="Jones S.J.M."/>
            <person name="Bohlmann J."/>
            <person name="Breuil C."/>
        </authorList>
    </citation>
    <scope>NUCLEOTIDE SEQUENCE [LARGE SCALE GENOMIC DNA]</scope>
    <source>
        <strain evidence="4">kw1407 / UAMH 11150</strain>
    </source>
</reference>
<dbReference type="Pfam" id="PF06687">
    <property type="entry name" value="SUR7"/>
    <property type="match status" value="1"/>
</dbReference>
<dbReference type="GO" id="GO:0031505">
    <property type="term" value="P:fungal-type cell wall organization"/>
    <property type="evidence" value="ECO:0007669"/>
    <property type="project" value="TreeGrafter"/>
</dbReference>
<dbReference type="GO" id="GO:0032185">
    <property type="term" value="P:septin cytoskeleton organization"/>
    <property type="evidence" value="ECO:0007669"/>
    <property type="project" value="TreeGrafter"/>
</dbReference>
<accession>F0XK64</accession>
<dbReference type="Proteomes" id="UP000007796">
    <property type="component" value="Unassembled WGS sequence"/>
</dbReference>
<dbReference type="GO" id="GO:0006897">
    <property type="term" value="P:endocytosis"/>
    <property type="evidence" value="ECO:0007669"/>
    <property type="project" value="TreeGrafter"/>
</dbReference>
<proteinExistence type="predicted"/>
<feature type="transmembrane region" description="Helical" evidence="2">
    <location>
        <begin position="586"/>
        <end position="607"/>
    </location>
</feature>
<keyword evidence="4" id="KW-1185">Reference proteome</keyword>
<keyword evidence="2" id="KW-1133">Transmembrane helix</keyword>
<dbReference type="InParanoid" id="F0XK64"/>